<keyword evidence="4" id="KW-1185">Reference proteome</keyword>
<protein>
    <submittedName>
        <fullName evidence="3">HIT domain-containing protein</fullName>
    </submittedName>
</protein>
<dbReference type="Proteomes" id="UP001212803">
    <property type="component" value="Chromosome"/>
</dbReference>
<evidence type="ECO:0000259" key="2">
    <source>
        <dbReference type="PROSITE" id="PS51084"/>
    </source>
</evidence>
<gene>
    <name evidence="3" type="ORF">O0235_03775</name>
</gene>
<dbReference type="InterPro" id="IPR001310">
    <property type="entry name" value="Histidine_triad_HIT"/>
</dbReference>
<dbReference type="PROSITE" id="PS51084">
    <property type="entry name" value="HIT_2"/>
    <property type="match status" value="1"/>
</dbReference>
<evidence type="ECO:0000313" key="3">
    <source>
        <dbReference type="EMBL" id="WBL36684.1"/>
    </source>
</evidence>
<dbReference type="InterPro" id="IPR036265">
    <property type="entry name" value="HIT-like_sf"/>
</dbReference>
<accession>A0ABY7M822</accession>
<reference evidence="3 4" key="1">
    <citation type="journal article" date="2023" name="ISME J.">
        <title>Thermophilic Dehalococcoidia with unusual traits shed light on an unexpected past.</title>
        <authorList>
            <person name="Palmer M."/>
            <person name="Covington J.K."/>
            <person name="Zhou E.M."/>
            <person name="Thomas S.C."/>
            <person name="Habib N."/>
            <person name="Seymour C.O."/>
            <person name="Lai D."/>
            <person name="Johnston J."/>
            <person name="Hashimi A."/>
            <person name="Jiao J.Y."/>
            <person name="Muok A.R."/>
            <person name="Liu L."/>
            <person name="Xian W.D."/>
            <person name="Zhi X.Y."/>
            <person name="Li M.M."/>
            <person name="Silva L.P."/>
            <person name="Bowen B.P."/>
            <person name="Louie K."/>
            <person name="Briegel A."/>
            <person name="Pett-Ridge J."/>
            <person name="Weber P.K."/>
            <person name="Tocheva E.I."/>
            <person name="Woyke T."/>
            <person name="Northen T.R."/>
            <person name="Mayali X."/>
            <person name="Li W.J."/>
            <person name="Hedlund B.P."/>
        </authorList>
    </citation>
    <scope>NUCLEOTIDE SEQUENCE [LARGE SCALE GENOMIC DNA]</scope>
    <source>
        <strain evidence="3 4">YIM 72310</strain>
    </source>
</reference>
<dbReference type="InterPro" id="IPR011146">
    <property type="entry name" value="HIT-like"/>
</dbReference>
<evidence type="ECO:0000256" key="1">
    <source>
        <dbReference type="PROSITE-ProRule" id="PRU00464"/>
    </source>
</evidence>
<dbReference type="PANTHER" id="PTHR23089">
    <property type="entry name" value="HISTIDINE TRIAD HIT PROTEIN"/>
    <property type="match status" value="1"/>
</dbReference>
<dbReference type="RefSeq" id="WP_270057201.1">
    <property type="nucleotide sequence ID" value="NZ_CP115149.1"/>
</dbReference>
<feature type="short sequence motif" description="Histidine triad motif" evidence="1">
    <location>
        <begin position="98"/>
        <end position="102"/>
    </location>
</feature>
<dbReference type="SUPFAM" id="SSF54197">
    <property type="entry name" value="HIT-like"/>
    <property type="match status" value="1"/>
</dbReference>
<dbReference type="Pfam" id="PF01230">
    <property type="entry name" value="HIT"/>
    <property type="match status" value="1"/>
</dbReference>
<dbReference type="PRINTS" id="PR00332">
    <property type="entry name" value="HISTRIAD"/>
</dbReference>
<feature type="domain" description="HIT" evidence="2">
    <location>
        <begin position="5"/>
        <end position="113"/>
    </location>
</feature>
<name>A0ABY7M822_9CHLR</name>
<evidence type="ECO:0000313" key="4">
    <source>
        <dbReference type="Proteomes" id="UP001212803"/>
    </source>
</evidence>
<organism evidence="3 4">
    <name type="scientific">Tepidiforma flava</name>
    <dbReference type="NCBI Taxonomy" id="3004094"/>
    <lineage>
        <taxon>Bacteria</taxon>
        <taxon>Bacillati</taxon>
        <taxon>Chloroflexota</taxon>
        <taxon>Tepidiformia</taxon>
        <taxon>Tepidiformales</taxon>
        <taxon>Tepidiformaceae</taxon>
        <taxon>Tepidiforma</taxon>
    </lineage>
</organism>
<dbReference type="EMBL" id="CP115149">
    <property type="protein sequence ID" value="WBL36684.1"/>
    <property type="molecule type" value="Genomic_DNA"/>
</dbReference>
<dbReference type="Gene3D" id="3.30.428.10">
    <property type="entry name" value="HIT-like"/>
    <property type="match status" value="1"/>
</dbReference>
<proteinExistence type="predicted"/>
<sequence>MQDCLFCRMHRGEVPVTKIAENAHAFAIRDINPRAPVHCLIIPKVHIDNAREVEWSHAETLAGMFMLSKDVARVEGAWEPGYRLAFNVGDAAGMTIHHLHMHLLAGRRLGPEG</sequence>